<gene>
    <name evidence="1" type="ORF">CLIB1444_19S01112</name>
</gene>
<dbReference type="EMBL" id="CALSDN010000019">
    <property type="protein sequence ID" value="CAH6723752.1"/>
    <property type="molecule type" value="Genomic_DNA"/>
</dbReference>
<keyword evidence="2" id="KW-1185">Reference proteome</keyword>
<accession>A0ACA9YF86</accession>
<proteinExistence type="predicted"/>
<comment type="caution">
    <text evidence="1">The sequence shown here is derived from an EMBL/GenBank/DDBJ whole genome shotgun (WGS) entry which is preliminary data.</text>
</comment>
<name>A0ACA9YF86_9ASCO</name>
<dbReference type="Proteomes" id="UP001152531">
    <property type="component" value="Unassembled WGS sequence"/>
</dbReference>
<reference evidence="1" key="1">
    <citation type="submission" date="2022-06" db="EMBL/GenBank/DDBJ databases">
        <authorList>
            <person name="Legras J.-L."/>
            <person name="Devillers H."/>
            <person name="Grondin C."/>
        </authorList>
    </citation>
    <scope>NUCLEOTIDE SEQUENCE</scope>
    <source>
        <strain evidence="1">CLIB 1444</strain>
    </source>
</reference>
<evidence type="ECO:0000313" key="2">
    <source>
        <dbReference type="Proteomes" id="UP001152531"/>
    </source>
</evidence>
<evidence type="ECO:0000313" key="1">
    <source>
        <dbReference type="EMBL" id="CAH6723752.1"/>
    </source>
</evidence>
<protein>
    <submittedName>
        <fullName evidence="1">Uncharacterized protein</fullName>
    </submittedName>
</protein>
<organism evidence="1 2">
    <name type="scientific">[Candida] jaroonii</name>
    <dbReference type="NCBI Taxonomy" id="467808"/>
    <lineage>
        <taxon>Eukaryota</taxon>
        <taxon>Fungi</taxon>
        <taxon>Dikarya</taxon>
        <taxon>Ascomycota</taxon>
        <taxon>Saccharomycotina</taxon>
        <taxon>Pichiomycetes</taxon>
        <taxon>Debaryomycetaceae</taxon>
        <taxon>Yamadazyma</taxon>
    </lineage>
</organism>
<sequence length="503" mass="57355">MINEQTYKIPVFTIHNLDVVDYDIIIFDESFYSELINSRYRFREDMLILVTCSLDLWLYDKVNNVFPNAVMAVYSDIQCRKLTSDTFQVIKNGYKVIFGVLSRGHIKSQLLTVSNFNQKGVVFSDLKRVMKCHNNMLIVLSPASFQFFRKLVWKSIIKTVCFHCLSIIFEDYDYLKLTQMPDSLPILKGSFNEILALISVSDTTDFPLPQTDECVKLLQIMTLTETNLSLSLKSLHHTKPFLDANVRYYNFTNGFELGISPLLSKLLSDCQENGLTTPFLQSISYLIRVMRQREVSPMLRRKSLTKKTTVNGITPENNMMNFPPFNPLPLPNPVLKSYPLIMMVKQESDNESIVSIDPLVKEVYEETFYDSREGGSQPGNMQSSGSTLHQPSVSSTVAQHAIAPVPALPHTNLNYVPQQANIPFSGPLAPTLPIQYSSVPMPQTAMPFTKLPKYHHLPYLDKSSSAKLKEYHDKVMESVRYNPLESPSRYGKYDTSMVLSKKK</sequence>